<keyword evidence="3" id="KW-0479">Metal-binding</keyword>
<feature type="region of interest" description="Disordered" evidence="4">
    <location>
        <begin position="190"/>
        <end position="264"/>
    </location>
</feature>
<evidence type="ECO:0000256" key="3">
    <source>
        <dbReference type="PIRSR" id="PIRSR605502-1"/>
    </source>
</evidence>
<feature type="compositionally biased region" description="Low complexity" evidence="4">
    <location>
        <begin position="1087"/>
        <end position="1096"/>
    </location>
</feature>
<feature type="binding site" evidence="3">
    <location>
        <position position="742"/>
    </location>
    <ligand>
        <name>Mg(2+)</name>
        <dbReference type="ChEBI" id="CHEBI:18420"/>
        <label>1</label>
    </ligand>
</feature>
<feature type="compositionally biased region" description="Polar residues" evidence="4">
    <location>
        <begin position="250"/>
        <end position="264"/>
    </location>
</feature>
<dbReference type="GO" id="GO:0046872">
    <property type="term" value="F:metal ion binding"/>
    <property type="evidence" value="ECO:0007669"/>
    <property type="project" value="UniProtKB-KW"/>
</dbReference>
<evidence type="ECO:0000256" key="1">
    <source>
        <dbReference type="ARBA" id="ARBA00010702"/>
    </source>
</evidence>
<feature type="binding site" evidence="3">
    <location>
        <position position="743"/>
    </location>
    <ligand>
        <name>Mg(2+)</name>
        <dbReference type="ChEBI" id="CHEBI:18420"/>
        <label>1</label>
    </ligand>
</feature>
<dbReference type="SUPFAM" id="SSF101478">
    <property type="entry name" value="ADP-ribosylglycohydrolase"/>
    <property type="match status" value="3"/>
</dbReference>
<dbReference type="Gene3D" id="1.10.4080.10">
    <property type="entry name" value="ADP-ribosylation/Crystallin J1"/>
    <property type="match status" value="3"/>
</dbReference>
<reference evidence="5 6" key="1">
    <citation type="submission" date="2020-07" db="EMBL/GenBank/DDBJ databases">
        <title>Sequencing the genomes of 1000 actinobacteria strains.</title>
        <authorList>
            <person name="Klenk H.-P."/>
        </authorList>
    </citation>
    <scope>NUCLEOTIDE SEQUENCE [LARGE SCALE GENOMIC DNA]</scope>
    <source>
        <strain evidence="5 6">DSM 45975</strain>
    </source>
</reference>
<keyword evidence="2 5" id="KW-0378">Hydrolase</keyword>
<evidence type="ECO:0000313" key="5">
    <source>
        <dbReference type="EMBL" id="MBA8825437.1"/>
    </source>
</evidence>
<feature type="region of interest" description="Disordered" evidence="4">
    <location>
        <begin position="641"/>
        <end position="686"/>
    </location>
</feature>
<evidence type="ECO:0000256" key="2">
    <source>
        <dbReference type="ARBA" id="ARBA00022801"/>
    </source>
</evidence>
<keyword evidence="3" id="KW-0460">Magnesium</keyword>
<dbReference type="RefSeq" id="WP_182544619.1">
    <property type="nucleotide sequence ID" value="NZ_JACGWZ010000003.1"/>
</dbReference>
<keyword evidence="6" id="KW-1185">Reference proteome</keyword>
<proteinExistence type="inferred from homology"/>
<dbReference type="Pfam" id="PF03747">
    <property type="entry name" value="ADP_ribosyl_GH"/>
    <property type="match status" value="3"/>
</dbReference>
<feature type="binding site" evidence="3">
    <location>
        <position position="987"/>
    </location>
    <ligand>
        <name>Mg(2+)</name>
        <dbReference type="ChEBI" id="CHEBI:18420"/>
        <label>1</label>
    </ligand>
</feature>
<dbReference type="PANTHER" id="PTHR16222">
    <property type="entry name" value="ADP-RIBOSYLGLYCOHYDROLASE"/>
    <property type="match status" value="1"/>
</dbReference>
<feature type="binding site" evidence="3">
    <location>
        <position position="988"/>
    </location>
    <ligand>
        <name>Mg(2+)</name>
        <dbReference type="ChEBI" id="CHEBI:18420"/>
        <label>1</label>
    </ligand>
</feature>
<sequence length="1608" mass="170758">MNTQQPSRPVITPAMREQATKQPNTWLYVVDPIFTDSQTEVPPWGFIGGYRVDERGEITEDFSPNPNYRPSPVALRLPAPTNDVERALQLSTTGYAQGQTLLNALLDAELILFAQPQGNGLFTLEHESGRRQLQVFTSDGYLPANWTTWQRMTGRQLATRQPAGMDLQVNPTSSVKARVPGEELIKVAGATPVRAIPPQNTAPAGPSQQGAPTPAAAPNSSPPEATQPVAAGRTETPPKPVEQEPRKPTDTSPSEQAATEATQSDFGRRFLGSLLAGAIGDALGAAVEFYPINQIRSRYGERGVTDYDRDGDRPGEFTDDTQMCLFTLEGLVRGHVAVRHGLATTPLPAVQFSYQRWLHTQGYTWQRAAGPFAADHPEPDGWLVGQHELFSVRSPGSGGITALRDFASGAAPGTFVNSINDSDSCGGVVRAVGAALWSEDPKQVFELASATAALTYSKPDGYLPAGVLAVLVHRLLRGSPLRNSVDEARSLLVGYAGHEGTDRALGEAVELASRGEPTPEQLKDALGGGWAGHEALAIAVCAALSTKNMSAAVMLAVNHSGDSDSTGALCGNIVGALYGSSALPGVWLRDLRQRETIETLAAEALLEFGAQPPNHGQWSLRYPPTPEHASLSFVSTLPTVEAAERGEPEAPETSEETENPGEAEPTNAAEIAGPDPGGQRAAERRNHADWSQAVLGCLLGGSVGDALGYAVEFDSLEVIREKYGRAGLTDFVDAHRPGGSISDDTQMTLFTLEGLIRASIRRRLFGETEPGTQVQYAYQRWLHTQGFEWRDAGGPIADTRPDGWLIQQKGLFVRRAPGSTCVQALHGYASGRKPGSFTHRLNESKGCGGVMRAAPVGLWSEDPAEVFRVGAVTGVLTHGHPSGFLPAGALAVIIGELLVGHSLTDAVESALRELSVWDDNEETTAGIRRARNLAAEGEPSAEKIQQELGGGWVGEEALAIAVYAATVRPDSFSEAVTLAANHSGDSDSTAALCGNIMGALLSVEAIPEQWRSKLELREVIEQLATDACREFGPQPPEEPEWLERYPVGAVVELSTGNDIAPRDSAELVAPEEPVPTTPETSAREPVTSTTPEPSTEAVDDENDSASATEVEQADSEPAEHPGASPTTADEQDRHRSAPRDSLRSPAPVNSEPNLTELADPVPAAVASVQEAIETERTEDAESDDAADPLSEEELRLLAAWRKFRDGDEGTPVELSQGLYTLLVEAFGERRAAQIVGDNTETRERNLLPAQTPVELDLDERLAGCVLGGAVGDALGAPWMFTDLADIRKNHPEGLRELGTAFGRRGAATAVTQQTAFLLEGFIRANIRGIMRGISAHLPGMVRYTLESWLNAQGTTFEPTLFTSALDRFSILRAQRFPDEATLTALARWRGHNAVPTPAAPPNASTNATATARGAVVGFHTRECAQAVALGAEVAVVTHGGPDGYLPAGALAGLVSTLSQGRTLVDGVNEVLAELDKFEGCEATALGLRSAVKLAEQGPVPSESLEELGSGWQAPEALAIALAAALSHPDSYVDAVSLAASHSGNSPATAAICGSLLGAVRGSGDIPSEWSRALELREVLDELLADQQRIGAEIHSEQPVPGWAKPYVT</sequence>
<dbReference type="EMBL" id="JACGWZ010000003">
    <property type="protein sequence ID" value="MBA8825437.1"/>
    <property type="molecule type" value="Genomic_DNA"/>
</dbReference>
<comment type="similarity">
    <text evidence="1">Belongs to the ADP-ribosylglycohydrolase family.</text>
</comment>
<dbReference type="GO" id="GO:0016787">
    <property type="term" value="F:hydrolase activity"/>
    <property type="evidence" value="ECO:0007669"/>
    <property type="project" value="UniProtKB-KW"/>
</dbReference>
<comment type="cofactor">
    <cofactor evidence="3">
        <name>Mg(2+)</name>
        <dbReference type="ChEBI" id="CHEBI:18420"/>
    </cofactor>
    <text evidence="3">Binds 2 magnesium ions per subunit.</text>
</comment>
<feature type="compositionally biased region" description="Polar residues" evidence="4">
    <location>
        <begin position="198"/>
        <end position="210"/>
    </location>
</feature>
<feature type="compositionally biased region" description="Acidic residues" evidence="4">
    <location>
        <begin position="649"/>
        <end position="661"/>
    </location>
</feature>
<dbReference type="InterPro" id="IPR050792">
    <property type="entry name" value="ADP-ribosylglycohydrolase"/>
</dbReference>
<feature type="region of interest" description="Disordered" evidence="4">
    <location>
        <begin position="1058"/>
        <end position="1160"/>
    </location>
</feature>
<comment type="caution">
    <text evidence="5">The sequence shown here is derived from an EMBL/GenBank/DDBJ whole genome shotgun (WGS) entry which is preliminary data.</text>
</comment>
<accession>A0A839E110</accession>
<dbReference type="Proteomes" id="UP000569329">
    <property type="component" value="Unassembled WGS sequence"/>
</dbReference>
<protein>
    <submittedName>
        <fullName evidence="5">ADP-ribosylglycohydrolase</fullName>
    </submittedName>
</protein>
<feature type="compositionally biased region" description="Low complexity" evidence="4">
    <location>
        <begin position="211"/>
        <end position="226"/>
    </location>
</feature>
<dbReference type="InterPro" id="IPR047659">
    <property type="entry name" value="T7SS_assoc"/>
</dbReference>
<gene>
    <name evidence="5" type="ORF">FHX42_002788</name>
</gene>
<name>A0A839E110_9PSEU</name>
<feature type="compositionally biased region" description="Basic and acidic residues" evidence="4">
    <location>
        <begin position="1130"/>
        <end position="1142"/>
    </location>
</feature>
<feature type="binding site" evidence="3">
    <location>
        <position position="744"/>
    </location>
    <ligand>
        <name>Mg(2+)</name>
        <dbReference type="ChEBI" id="CHEBI:18420"/>
        <label>1</label>
    </ligand>
</feature>
<dbReference type="PANTHER" id="PTHR16222:SF24">
    <property type="entry name" value="ADP-RIBOSYLHYDROLASE ARH3"/>
    <property type="match status" value="1"/>
</dbReference>
<dbReference type="InterPro" id="IPR005502">
    <property type="entry name" value="Ribosyl_crysJ1"/>
</dbReference>
<evidence type="ECO:0000256" key="4">
    <source>
        <dbReference type="SAM" id="MobiDB-lite"/>
    </source>
</evidence>
<organism evidence="5 6">
    <name type="scientific">Halosaccharopolyspora lacisalsi</name>
    <dbReference type="NCBI Taxonomy" id="1000566"/>
    <lineage>
        <taxon>Bacteria</taxon>
        <taxon>Bacillati</taxon>
        <taxon>Actinomycetota</taxon>
        <taxon>Actinomycetes</taxon>
        <taxon>Pseudonocardiales</taxon>
        <taxon>Pseudonocardiaceae</taxon>
        <taxon>Halosaccharopolyspora</taxon>
    </lineage>
</organism>
<feature type="binding site" evidence="3">
    <location>
        <position position="985"/>
    </location>
    <ligand>
        <name>Mg(2+)</name>
        <dbReference type="ChEBI" id="CHEBI:18420"/>
        <label>1</label>
    </ligand>
</feature>
<dbReference type="NCBIfam" id="NF033532">
    <property type="entry name" value="lone7para_assoc"/>
    <property type="match status" value="1"/>
</dbReference>
<dbReference type="InterPro" id="IPR036705">
    <property type="entry name" value="Ribosyl_crysJ1_sf"/>
</dbReference>
<evidence type="ECO:0000313" key="6">
    <source>
        <dbReference type="Proteomes" id="UP000569329"/>
    </source>
</evidence>